<organism evidence="5 6">
    <name type="scientific">Rhodococcus sovatensis</name>
    <dbReference type="NCBI Taxonomy" id="1805840"/>
    <lineage>
        <taxon>Bacteria</taxon>
        <taxon>Bacillati</taxon>
        <taxon>Actinomycetota</taxon>
        <taxon>Actinomycetes</taxon>
        <taxon>Mycobacteriales</taxon>
        <taxon>Nocardiaceae</taxon>
        <taxon>Rhodococcus</taxon>
    </lineage>
</organism>
<keyword evidence="2" id="KW-0645">Protease</keyword>
<evidence type="ECO:0000313" key="5">
    <source>
        <dbReference type="EMBL" id="WXG66638.1"/>
    </source>
</evidence>
<dbReference type="Gene3D" id="3.40.50.880">
    <property type="match status" value="1"/>
</dbReference>
<evidence type="ECO:0000256" key="3">
    <source>
        <dbReference type="ARBA" id="ARBA00022801"/>
    </source>
</evidence>
<sequence>MKLFLASYRFGAHADEFVSLTSGPGRVAVIANAADSWPEAARLSAVTSELHGLRELGYEPKELDLRNFVGRTAALEAELDSVDTVWLRGGNTFVLRSRLHQCGADEALVSRVRDSSLVFAGYSAGACVASASLRGIEAADDPTEVTPTTGEPTLWTGLGLVDIAFVPHFRSILDEHDVGDTMVERYHRDGVEHLTLDDDQVYVVDGDRRGRI</sequence>
<evidence type="ECO:0000256" key="4">
    <source>
        <dbReference type="ARBA" id="ARBA00022825"/>
    </source>
</evidence>
<evidence type="ECO:0000256" key="2">
    <source>
        <dbReference type="ARBA" id="ARBA00022670"/>
    </source>
</evidence>
<reference evidence="5 6" key="1">
    <citation type="submission" date="2024-03" db="EMBL/GenBank/DDBJ databases">
        <title>Natural products discovery in diverse microorganisms through a two-stage MS feature dereplication strategy.</title>
        <authorList>
            <person name="Zhang R."/>
        </authorList>
    </citation>
    <scope>NUCLEOTIDE SEQUENCE [LARGE SCALE GENOMIC DNA]</scope>
    <source>
        <strain evidence="5 6">18930</strain>
    </source>
</reference>
<accession>A0ABZ2PHQ1</accession>
<dbReference type="EMBL" id="CP147846">
    <property type="protein sequence ID" value="WXG66638.1"/>
    <property type="molecule type" value="Genomic_DNA"/>
</dbReference>
<dbReference type="Pfam" id="PF03575">
    <property type="entry name" value="Peptidase_S51"/>
    <property type="match status" value="1"/>
</dbReference>
<dbReference type="SUPFAM" id="SSF52317">
    <property type="entry name" value="Class I glutamine amidotransferase-like"/>
    <property type="match status" value="1"/>
</dbReference>
<proteinExistence type="inferred from homology"/>
<dbReference type="PANTHER" id="PTHR20842">
    <property type="entry name" value="PROTEASE S51 ALPHA-ASPARTYL DIPEPTIDASE"/>
    <property type="match status" value="1"/>
</dbReference>
<comment type="similarity">
    <text evidence="1">Belongs to the peptidase S51 family.</text>
</comment>
<dbReference type="RefSeq" id="WP_338886082.1">
    <property type="nucleotide sequence ID" value="NZ_CP147846.1"/>
</dbReference>
<evidence type="ECO:0000313" key="6">
    <source>
        <dbReference type="Proteomes" id="UP001432000"/>
    </source>
</evidence>
<dbReference type="InterPro" id="IPR029062">
    <property type="entry name" value="Class_I_gatase-like"/>
</dbReference>
<gene>
    <name evidence="5" type="ORF">WDS16_15230</name>
</gene>
<keyword evidence="3" id="KW-0378">Hydrolase</keyword>
<name>A0ABZ2PHQ1_9NOCA</name>
<keyword evidence="6" id="KW-1185">Reference proteome</keyword>
<protein>
    <submittedName>
        <fullName evidence="5">Type 1 glutamine amidotransferase-like domain-containing protein</fullName>
    </submittedName>
</protein>
<keyword evidence="4" id="KW-0720">Serine protease</keyword>
<evidence type="ECO:0000256" key="1">
    <source>
        <dbReference type="ARBA" id="ARBA00006534"/>
    </source>
</evidence>
<dbReference type="Proteomes" id="UP001432000">
    <property type="component" value="Chromosome"/>
</dbReference>
<dbReference type="PANTHER" id="PTHR20842:SF0">
    <property type="entry name" value="ALPHA-ASPARTYL DIPEPTIDASE"/>
    <property type="match status" value="1"/>
</dbReference>
<dbReference type="InterPro" id="IPR005320">
    <property type="entry name" value="Peptidase_S51"/>
</dbReference>